<name>A0ABX6I9D3_9BACI</name>
<dbReference type="InterPro" id="IPR050367">
    <property type="entry name" value="APC_superfamily"/>
</dbReference>
<keyword evidence="3 6" id="KW-0812">Transmembrane</keyword>
<proteinExistence type="predicted"/>
<comment type="subcellular location">
    <subcellularLocation>
        <location evidence="1">Cell membrane</location>
        <topology evidence="1">Multi-pass membrane protein</topology>
    </subcellularLocation>
</comment>
<evidence type="ECO:0000313" key="8">
    <source>
        <dbReference type="Proteomes" id="UP000464796"/>
    </source>
</evidence>
<dbReference type="Gene3D" id="1.20.1740.10">
    <property type="entry name" value="Amino acid/polyamine transporter I"/>
    <property type="match status" value="1"/>
</dbReference>
<feature type="transmembrane region" description="Helical" evidence="6">
    <location>
        <begin position="443"/>
        <end position="460"/>
    </location>
</feature>
<dbReference type="PIRSF" id="PIRSF006060">
    <property type="entry name" value="AA_transporter"/>
    <property type="match status" value="1"/>
</dbReference>
<reference evidence="7 8" key="1">
    <citation type="submission" date="2019-07" db="EMBL/GenBank/DDBJ databases">
        <authorList>
            <person name="Yu W.S."/>
            <person name="Cheong H.-M."/>
            <person name="Choi Y."/>
            <person name="Hwang K.J."/>
            <person name="Jung K."/>
            <person name="Lee S."/>
            <person name="Choi C."/>
        </authorList>
    </citation>
    <scope>NUCLEOTIDE SEQUENCE [LARGE SCALE GENOMIC DNA]</scope>
    <source>
        <strain evidence="7 8">NCCP 15909</strain>
    </source>
</reference>
<feature type="transmembrane region" description="Helical" evidence="6">
    <location>
        <begin position="96"/>
        <end position="124"/>
    </location>
</feature>
<feature type="transmembrane region" description="Helical" evidence="6">
    <location>
        <begin position="351"/>
        <end position="369"/>
    </location>
</feature>
<protein>
    <submittedName>
        <fullName evidence="7">Amino acid permease</fullName>
    </submittedName>
</protein>
<feature type="transmembrane region" description="Helical" evidence="6">
    <location>
        <begin position="44"/>
        <end position="65"/>
    </location>
</feature>
<sequence>MFYATKKWGFWVLTAFVVGNMVGAGIFMVPSTLAQTASPLGVTLAWLTTGFGVLMLALVFGNLAIRRPDLTTGPQSHAYALFSTPKKKKMAGFSMVWGYWVANWASNVAIITSFAGYLSLFFPIMKDTRLLFSIGSFNVEVGKLITFTICSILLWGTHIILTNGVSGAGKLNFLATTTKVTGFLLFIVVTLFAFEASKFGQWYTPMIDKSGVSHGLLSQVNLAALTTLWAFIGIESAVLLSNRAVSPKTVKRATVAGLLITVAIYLGITILTMGVLHIDKLQTSERPLADALNAAMGHGGGKLMALLALTSLFGSILGWILLSSEVPYQAAKEGFFPSFFTKTNKKGSPIYSLRLTNIMSQVFLFSTLSGTIAEAYTFVITVSTLAYLIPYLVSPIFQLKLVATGETYKNEMRARITDGIVAVIALCYALWVIKTGAADIKTFLLGIGLFVIGFAFYPLMNRDQKKNNEKKNGQVA</sequence>
<feature type="transmembrane region" description="Helical" evidence="6">
    <location>
        <begin position="144"/>
        <end position="161"/>
    </location>
</feature>
<evidence type="ECO:0000256" key="3">
    <source>
        <dbReference type="ARBA" id="ARBA00022692"/>
    </source>
</evidence>
<feature type="transmembrane region" description="Helical" evidence="6">
    <location>
        <begin position="303"/>
        <end position="322"/>
    </location>
</feature>
<feature type="transmembrane region" description="Helical" evidence="6">
    <location>
        <begin position="414"/>
        <end position="431"/>
    </location>
</feature>
<organism evidence="7 8">
    <name type="scientific">Bacillus pacificus</name>
    <dbReference type="NCBI Taxonomy" id="2026187"/>
    <lineage>
        <taxon>Bacteria</taxon>
        <taxon>Bacillati</taxon>
        <taxon>Bacillota</taxon>
        <taxon>Bacilli</taxon>
        <taxon>Bacillales</taxon>
        <taxon>Bacillaceae</taxon>
        <taxon>Bacillus</taxon>
        <taxon>Bacillus cereus group</taxon>
    </lineage>
</organism>
<keyword evidence="5 6" id="KW-0472">Membrane</keyword>
<dbReference type="EMBL" id="CP041979">
    <property type="protein sequence ID" value="QHH91413.1"/>
    <property type="molecule type" value="Genomic_DNA"/>
</dbReference>
<evidence type="ECO:0000256" key="5">
    <source>
        <dbReference type="ARBA" id="ARBA00023136"/>
    </source>
</evidence>
<feature type="transmembrane region" description="Helical" evidence="6">
    <location>
        <begin position="173"/>
        <end position="194"/>
    </location>
</feature>
<dbReference type="Pfam" id="PF13520">
    <property type="entry name" value="AA_permease_2"/>
    <property type="match status" value="1"/>
</dbReference>
<gene>
    <name evidence="7" type="ORF">FPL01_24110</name>
</gene>
<dbReference type="PANTHER" id="PTHR42770">
    <property type="entry name" value="AMINO ACID TRANSPORTER-RELATED"/>
    <property type="match status" value="1"/>
</dbReference>
<keyword evidence="8" id="KW-1185">Reference proteome</keyword>
<dbReference type="InterPro" id="IPR002293">
    <property type="entry name" value="AA/rel_permease1"/>
</dbReference>
<keyword evidence="2" id="KW-1003">Cell membrane</keyword>
<dbReference type="Proteomes" id="UP000464796">
    <property type="component" value="Chromosome"/>
</dbReference>
<keyword evidence="4 6" id="KW-1133">Transmembrane helix</keyword>
<evidence type="ECO:0000256" key="4">
    <source>
        <dbReference type="ARBA" id="ARBA00022989"/>
    </source>
</evidence>
<feature type="transmembrane region" description="Helical" evidence="6">
    <location>
        <begin position="214"/>
        <end position="234"/>
    </location>
</feature>
<evidence type="ECO:0000256" key="6">
    <source>
        <dbReference type="SAM" id="Phobius"/>
    </source>
</evidence>
<accession>A0ABX6I9D3</accession>
<evidence type="ECO:0000313" key="7">
    <source>
        <dbReference type="EMBL" id="QHH91413.1"/>
    </source>
</evidence>
<dbReference type="PANTHER" id="PTHR42770:SF14">
    <property type="entry name" value="ARGININE_ORNITHINE ANTIPORTER-RELATED"/>
    <property type="match status" value="1"/>
</dbReference>
<feature type="transmembrane region" description="Helical" evidence="6">
    <location>
        <begin position="255"/>
        <end position="278"/>
    </location>
</feature>
<feature type="transmembrane region" description="Helical" evidence="6">
    <location>
        <begin position="375"/>
        <end position="393"/>
    </location>
</feature>
<evidence type="ECO:0000256" key="2">
    <source>
        <dbReference type="ARBA" id="ARBA00022475"/>
    </source>
</evidence>
<evidence type="ECO:0000256" key="1">
    <source>
        <dbReference type="ARBA" id="ARBA00004651"/>
    </source>
</evidence>